<feature type="domain" description="RagB/SusD" evidence="7">
    <location>
        <begin position="358"/>
        <end position="497"/>
    </location>
</feature>
<evidence type="ECO:0000256" key="3">
    <source>
        <dbReference type="ARBA" id="ARBA00022729"/>
    </source>
</evidence>
<feature type="domain" description="SusD-like N-terminal" evidence="8">
    <location>
        <begin position="24"/>
        <end position="220"/>
    </location>
</feature>
<feature type="signal peptide" evidence="6">
    <location>
        <begin position="1"/>
        <end position="25"/>
    </location>
</feature>
<evidence type="ECO:0000259" key="7">
    <source>
        <dbReference type="Pfam" id="PF07980"/>
    </source>
</evidence>
<dbReference type="GO" id="GO:0009279">
    <property type="term" value="C:cell outer membrane"/>
    <property type="evidence" value="ECO:0007669"/>
    <property type="project" value="UniProtKB-SubCell"/>
</dbReference>
<name>A0A1I3PQC1_9SPHI</name>
<evidence type="ECO:0000256" key="2">
    <source>
        <dbReference type="ARBA" id="ARBA00006275"/>
    </source>
</evidence>
<dbReference type="STRING" id="1477437.SAMN05444682_108133"/>
<dbReference type="Pfam" id="PF14322">
    <property type="entry name" value="SusD-like_3"/>
    <property type="match status" value="1"/>
</dbReference>
<dbReference type="EMBL" id="FOQO01000008">
    <property type="protein sequence ID" value="SFJ23994.1"/>
    <property type="molecule type" value="Genomic_DNA"/>
</dbReference>
<keyword evidence="10" id="KW-1185">Reference proteome</keyword>
<comment type="subcellular location">
    <subcellularLocation>
        <location evidence="1">Cell outer membrane</location>
    </subcellularLocation>
</comment>
<comment type="similarity">
    <text evidence="2">Belongs to the SusD family.</text>
</comment>
<dbReference type="InterPro" id="IPR012944">
    <property type="entry name" value="SusD_RagB_dom"/>
</dbReference>
<protein>
    <submittedName>
        <fullName evidence="9">Starch-binding associating with outer membrane</fullName>
    </submittedName>
</protein>
<dbReference type="CDD" id="cd08977">
    <property type="entry name" value="SusD"/>
    <property type="match status" value="1"/>
</dbReference>
<feature type="chain" id="PRO_5011578201" evidence="6">
    <location>
        <begin position="26"/>
        <end position="497"/>
    </location>
</feature>
<evidence type="ECO:0000256" key="1">
    <source>
        <dbReference type="ARBA" id="ARBA00004442"/>
    </source>
</evidence>
<dbReference type="Pfam" id="PF07980">
    <property type="entry name" value="SusD_RagB"/>
    <property type="match status" value="1"/>
</dbReference>
<proteinExistence type="inferred from homology"/>
<reference evidence="9 10" key="1">
    <citation type="submission" date="2016-10" db="EMBL/GenBank/DDBJ databases">
        <authorList>
            <person name="de Groot N.N."/>
        </authorList>
    </citation>
    <scope>NUCLEOTIDE SEQUENCE [LARGE SCALE GENOMIC DNA]</scope>
    <source>
        <strain evidence="9 10">RK1</strain>
    </source>
</reference>
<dbReference type="InterPro" id="IPR011990">
    <property type="entry name" value="TPR-like_helical_dom_sf"/>
</dbReference>
<keyword evidence="4" id="KW-0472">Membrane</keyword>
<dbReference type="Proteomes" id="UP000198670">
    <property type="component" value="Unassembled WGS sequence"/>
</dbReference>
<keyword evidence="3 6" id="KW-0732">Signal</keyword>
<dbReference type="AlphaFoldDB" id="A0A1I3PQC1"/>
<dbReference type="SUPFAM" id="SSF48452">
    <property type="entry name" value="TPR-like"/>
    <property type="match status" value="1"/>
</dbReference>
<sequence length="497" mass="55684">MKSMKKYIAALSIAFALLTSCASFLEEHPEDRFVIGNFYASESDAEAAVNAIYQQLYSIYNRNMFLLNDLTTDGEKNGLGMPNQFLQDLEYLRFNSENTFIRDMWRDNYSGISRANAAIVNVPSVTMNETSKARLIGEAKFLRGLFYFNLVRFFGDVPLILKLESINDAMLPRSSVAEVYQQVVSDLGDAAAALPVSYGAADMGRVTAGAAKILLGKVYLTLGEYQRSADVLAEVITREGDYGYGLHENYGDNWKSETEAGREAVLYIEYMDPPGTGNNAMVLCGPKYSMPGGFAVLGINNGNEADIPTLDLYTQFADDDERKAATFRTDFVSLIDGSVHRSSIPLFTKYWEEGERIGGNSDANIHILRYADALLLYAEALNELDRTDDALVQLNRVRKRAFNTDEASYGSLTKEAFREAVWQERRLELAFEGHRWFDLVRTGRFIQQMKAHAALEASLAETSKTEIGRNVQEHMVLMPIPQREIDLNPLLTQNSGY</sequence>
<evidence type="ECO:0000259" key="8">
    <source>
        <dbReference type="Pfam" id="PF14322"/>
    </source>
</evidence>
<evidence type="ECO:0000256" key="5">
    <source>
        <dbReference type="ARBA" id="ARBA00023237"/>
    </source>
</evidence>
<dbReference type="Gene3D" id="1.25.40.390">
    <property type="match status" value="1"/>
</dbReference>
<dbReference type="PROSITE" id="PS51257">
    <property type="entry name" value="PROKAR_LIPOPROTEIN"/>
    <property type="match status" value="1"/>
</dbReference>
<evidence type="ECO:0000256" key="6">
    <source>
        <dbReference type="SAM" id="SignalP"/>
    </source>
</evidence>
<evidence type="ECO:0000313" key="9">
    <source>
        <dbReference type="EMBL" id="SFJ23994.1"/>
    </source>
</evidence>
<evidence type="ECO:0000313" key="10">
    <source>
        <dbReference type="Proteomes" id="UP000198670"/>
    </source>
</evidence>
<evidence type="ECO:0000256" key="4">
    <source>
        <dbReference type="ARBA" id="ARBA00023136"/>
    </source>
</evidence>
<organism evidence="9 10">
    <name type="scientific">Parapedobacter indicus</name>
    <dbReference type="NCBI Taxonomy" id="1477437"/>
    <lineage>
        <taxon>Bacteria</taxon>
        <taxon>Pseudomonadati</taxon>
        <taxon>Bacteroidota</taxon>
        <taxon>Sphingobacteriia</taxon>
        <taxon>Sphingobacteriales</taxon>
        <taxon>Sphingobacteriaceae</taxon>
        <taxon>Parapedobacter</taxon>
    </lineage>
</organism>
<keyword evidence="5" id="KW-0998">Cell outer membrane</keyword>
<gene>
    <name evidence="9" type="ORF">SAMN05444682_108133</name>
</gene>
<dbReference type="InterPro" id="IPR033985">
    <property type="entry name" value="SusD-like_N"/>
</dbReference>
<accession>A0A1I3PQC1</accession>